<feature type="transmembrane region" description="Helical" evidence="7">
    <location>
        <begin position="121"/>
        <end position="152"/>
    </location>
</feature>
<dbReference type="InterPro" id="IPR050809">
    <property type="entry name" value="UgpAE/MalFG_permease"/>
</dbReference>
<gene>
    <name evidence="9" type="ORF">V3851_11050</name>
</gene>
<dbReference type="SUPFAM" id="SSF161098">
    <property type="entry name" value="MetI-like"/>
    <property type="match status" value="1"/>
</dbReference>
<feature type="domain" description="ABC transmembrane type-1" evidence="8">
    <location>
        <begin position="75"/>
        <end position="293"/>
    </location>
</feature>
<evidence type="ECO:0000256" key="5">
    <source>
        <dbReference type="ARBA" id="ARBA00022989"/>
    </source>
</evidence>
<evidence type="ECO:0000313" key="10">
    <source>
        <dbReference type="Proteomes" id="UP001306950"/>
    </source>
</evidence>
<dbReference type="PROSITE" id="PS50928">
    <property type="entry name" value="ABC_TM1"/>
    <property type="match status" value="1"/>
</dbReference>
<keyword evidence="3" id="KW-1003">Cell membrane</keyword>
<evidence type="ECO:0000256" key="2">
    <source>
        <dbReference type="ARBA" id="ARBA00022448"/>
    </source>
</evidence>
<dbReference type="PANTHER" id="PTHR43227:SF11">
    <property type="entry name" value="BLL4140 PROTEIN"/>
    <property type="match status" value="1"/>
</dbReference>
<reference evidence="9 10" key="1">
    <citation type="submission" date="2024-02" db="EMBL/GenBank/DDBJ databases">
        <title>A nitrogen-fixing paenibacillus bacterium.</title>
        <authorList>
            <person name="Zhang W.L."/>
            <person name="Chen S.F."/>
        </authorList>
    </citation>
    <scope>NUCLEOTIDE SEQUENCE [LARGE SCALE GENOMIC DNA]</scope>
    <source>
        <strain evidence="9 10">M1</strain>
    </source>
</reference>
<dbReference type="RefSeq" id="WP_331846582.1">
    <property type="nucleotide sequence ID" value="NZ_JAZHPZ010000004.1"/>
</dbReference>
<dbReference type="Proteomes" id="UP001306950">
    <property type="component" value="Unassembled WGS sequence"/>
</dbReference>
<keyword evidence="5 7" id="KW-1133">Transmembrane helix</keyword>
<dbReference type="Gene3D" id="1.10.3720.10">
    <property type="entry name" value="MetI-like"/>
    <property type="match status" value="1"/>
</dbReference>
<evidence type="ECO:0000259" key="8">
    <source>
        <dbReference type="PROSITE" id="PS50928"/>
    </source>
</evidence>
<evidence type="ECO:0000256" key="7">
    <source>
        <dbReference type="RuleBase" id="RU363032"/>
    </source>
</evidence>
<dbReference type="InterPro" id="IPR035906">
    <property type="entry name" value="MetI-like_sf"/>
</dbReference>
<comment type="subcellular location">
    <subcellularLocation>
        <location evidence="1 7">Cell membrane</location>
        <topology evidence="1 7">Multi-pass membrane protein</topology>
    </subcellularLocation>
</comment>
<feature type="transmembrane region" description="Helical" evidence="7">
    <location>
        <begin position="164"/>
        <end position="192"/>
    </location>
</feature>
<sequence>MGKQGTWKKLIQQRYLIFMCLPFVVWVLIFSYTPLAGWLMAFKNYKPAIGILDSEWMGLAYFKEFLSEGRFYEILRNTFVMGSLNVFFGTACSIVLALMLNEVKNKFFKRSIQTVSYLPHFISWVIVANIFYTVLSTDGGIVNNLLLAIGIIDEPVNWMAKGKLFWIIATIAQVWKEVGWNAIIYLAAITSIDRTLYEAGEVDGLGRLGKIRYVTLPGIVPTIVILMVLNIGNLFNATGFDQSYLLGNNMTLTYSDNMAVYTYRYGLEMSRFSMSAALGIFNSMVCLILLFTANRLSGKFVEGKVI</sequence>
<evidence type="ECO:0000256" key="4">
    <source>
        <dbReference type="ARBA" id="ARBA00022692"/>
    </source>
</evidence>
<feature type="transmembrane region" description="Helical" evidence="7">
    <location>
        <begin position="79"/>
        <end position="100"/>
    </location>
</feature>
<dbReference type="Pfam" id="PF00528">
    <property type="entry name" value="BPD_transp_1"/>
    <property type="match status" value="1"/>
</dbReference>
<dbReference type="InterPro" id="IPR000515">
    <property type="entry name" value="MetI-like"/>
</dbReference>
<comment type="similarity">
    <text evidence="7">Belongs to the binding-protein-dependent transport system permease family.</text>
</comment>
<dbReference type="CDD" id="cd06261">
    <property type="entry name" value="TM_PBP2"/>
    <property type="match status" value="1"/>
</dbReference>
<feature type="transmembrane region" description="Helical" evidence="7">
    <location>
        <begin position="272"/>
        <end position="291"/>
    </location>
</feature>
<feature type="transmembrane region" description="Helical" evidence="7">
    <location>
        <begin position="213"/>
        <end position="235"/>
    </location>
</feature>
<evidence type="ECO:0000256" key="3">
    <source>
        <dbReference type="ARBA" id="ARBA00022475"/>
    </source>
</evidence>
<comment type="caution">
    <text evidence="9">The sequence shown here is derived from an EMBL/GenBank/DDBJ whole genome shotgun (WGS) entry which is preliminary data.</text>
</comment>
<proteinExistence type="inferred from homology"/>
<evidence type="ECO:0000256" key="1">
    <source>
        <dbReference type="ARBA" id="ARBA00004651"/>
    </source>
</evidence>
<keyword evidence="10" id="KW-1185">Reference proteome</keyword>
<keyword evidence="4 7" id="KW-0812">Transmembrane</keyword>
<protein>
    <submittedName>
        <fullName evidence="9">ABC transporter permease subunit</fullName>
    </submittedName>
</protein>
<evidence type="ECO:0000256" key="6">
    <source>
        <dbReference type="ARBA" id="ARBA00023136"/>
    </source>
</evidence>
<accession>A0ABU7VRG8</accession>
<feature type="transmembrane region" description="Helical" evidence="7">
    <location>
        <begin position="15"/>
        <end position="35"/>
    </location>
</feature>
<dbReference type="EMBL" id="JAZHPZ010000004">
    <property type="protein sequence ID" value="MEF2966367.1"/>
    <property type="molecule type" value="Genomic_DNA"/>
</dbReference>
<dbReference type="PANTHER" id="PTHR43227">
    <property type="entry name" value="BLL4140 PROTEIN"/>
    <property type="match status" value="1"/>
</dbReference>
<evidence type="ECO:0000313" key="9">
    <source>
        <dbReference type="EMBL" id="MEF2966367.1"/>
    </source>
</evidence>
<keyword evidence="2 7" id="KW-0813">Transport</keyword>
<name>A0ABU7VRG8_9BACL</name>
<organism evidence="9 10">
    <name type="scientific">Paenibacillus haidiansis</name>
    <dbReference type="NCBI Taxonomy" id="1574488"/>
    <lineage>
        <taxon>Bacteria</taxon>
        <taxon>Bacillati</taxon>
        <taxon>Bacillota</taxon>
        <taxon>Bacilli</taxon>
        <taxon>Bacillales</taxon>
        <taxon>Paenibacillaceae</taxon>
        <taxon>Paenibacillus</taxon>
    </lineage>
</organism>
<keyword evidence="6 7" id="KW-0472">Membrane</keyword>